<sequence>MESRSELAYRDLFNFIRRIVPELDPDFIMSDFETAQLNAFVEDFPRARLSGCLWHYARAVCRNVRSLGLHAFLRDSEIARRIVRHCLAVPLAPPGWLLEALNAVITEACRLDLQDQFRAEMCNGWAGSTRWLSKLCYLGARPDPDLFNYLRVTWIEGVGERVLCVFGVRHRTNNVAEAHHRNLNSRVVRRPNVWRFIG</sequence>
<dbReference type="GO" id="GO:0016779">
    <property type="term" value="F:nucleotidyltransferase activity"/>
    <property type="evidence" value="ECO:0007669"/>
    <property type="project" value="UniProtKB-KW"/>
</dbReference>
<evidence type="ECO:0000313" key="3">
    <source>
        <dbReference type="Proteomes" id="UP001219518"/>
    </source>
</evidence>
<evidence type="ECO:0000313" key="2">
    <source>
        <dbReference type="EMBL" id="KAK3911586.1"/>
    </source>
</evidence>
<dbReference type="EMBL" id="JAHWGI010000279">
    <property type="protein sequence ID" value="KAK3911586.1"/>
    <property type="molecule type" value="Genomic_DNA"/>
</dbReference>
<dbReference type="Pfam" id="PF10551">
    <property type="entry name" value="MULE"/>
    <property type="match status" value="1"/>
</dbReference>
<protein>
    <submittedName>
        <fullName evidence="2">2-C-methyl-D-erythritol 4-phosphate cytidylyltransferase</fullName>
    </submittedName>
</protein>
<dbReference type="Proteomes" id="UP001219518">
    <property type="component" value="Unassembled WGS sequence"/>
</dbReference>
<reference evidence="2" key="2">
    <citation type="journal article" date="2023" name="BMC Genomics">
        <title>Pest status, molecular evolution, and epigenetic factors derived from the genome assembly of Frankliniella fusca, a thysanopteran phytovirus vector.</title>
        <authorList>
            <person name="Catto M.A."/>
            <person name="Labadie P.E."/>
            <person name="Jacobson A.L."/>
            <person name="Kennedy G.G."/>
            <person name="Srinivasan R."/>
            <person name="Hunt B.G."/>
        </authorList>
    </citation>
    <scope>NUCLEOTIDE SEQUENCE</scope>
    <source>
        <strain evidence="2">PL_HMW_Pooled</strain>
    </source>
</reference>
<reference evidence="2" key="1">
    <citation type="submission" date="2021-07" db="EMBL/GenBank/DDBJ databases">
        <authorList>
            <person name="Catto M.A."/>
            <person name="Jacobson A."/>
            <person name="Kennedy G."/>
            <person name="Labadie P."/>
            <person name="Hunt B.G."/>
            <person name="Srinivasan R."/>
        </authorList>
    </citation>
    <scope>NUCLEOTIDE SEQUENCE</scope>
    <source>
        <strain evidence="2">PL_HMW_Pooled</strain>
        <tissue evidence="2">Head</tissue>
    </source>
</reference>
<accession>A0AAE1L9C7</accession>
<keyword evidence="3" id="KW-1185">Reference proteome</keyword>
<comment type="caution">
    <text evidence="2">The sequence shown here is derived from an EMBL/GenBank/DDBJ whole genome shotgun (WGS) entry which is preliminary data.</text>
</comment>
<dbReference type="AlphaFoldDB" id="A0AAE1L9C7"/>
<name>A0AAE1L9C7_9NEOP</name>
<keyword evidence="2" id="KW-0548">Nucleotidyltransferase</keyword>
<gene>
    <name evidence="2" type="ORF">KUF71_004494</name>
</gene>
<feature type="domain" description="MULE transposase" evidence="1">
    <location>
        <begin position="1"/>
        <end position="56"/>
    </location>
</feature>
<evidence type="ECO:0000259" key="1">
    <source>
        <dbReference type="Pfam" id="PF10551"/>
    </source>
</evidence>
<keyword evidence="2" id="KW-0808">Transferase</keyword>
<organism evidence="2 3">
    <name type="scientific">Frankliniella fusca</name>
    <dbReference type="NCBI Taxonomy" id="407009"/>
    <lineage>
        <taxon>Eukaryota</taxon>
        <taxon>Metazoa</taxon>
        <taxon>Ecdysozoa</taxon>
        <taxon>Arthropoda</taxon>
        <taxon>Hexapoda</taxon>
        <taxon>Insecta</taxon>
        <taxon>Pterygota</taxon>
        <taxon>Neoptera</taxon>
        <taxon>Paraneoptera</taxon>
        <taxon>Thysanoptera</taxon>
        <taxon>Terebrantia</taxon>
        <taxon>Thripoidea</taxon>
        <taxon>Thripidae</taxon>
        <taxon>Frankliniella</taxon>
    </lineage>
</organism>
<proteinExistence type="predicted"/>
<dbReference type="InterPro" id="IPR018289">
    <property type="entry name" value="MULE_transposase_dom"/>
</dbReference>